<keyword evidence="3" id="KW-1185">Reference proteome</keyword>
<accession>A0A4Y2MKV8</accession>
<dbReference type="EMBL" id="BGPR01007460">
    <property type="protein sequence ID" value="GBN27044.1"/>
    <property type="molecule type" value="Genomic_DNA"/>
</dbReference>
<dbReference type="AlphaFoldDB" id="A0A4Y2MKV8"/>
<feature type="compositionally biased region" description="Polar residues" evidence="1">
    <location>
        <begin position="38"/>
        <end position="52"/>
    </location>
</feature>
<proteinExistence type="predicted"/>
<comment type="caution">
    <text evidence="2">The sequence shown here is derived from an EMBL/GenBank/DDBJ whole genome shotgun (WGS) entry which is preliminary data.</text>
</comment>
<evidence type="ECO:0000313" key="2">
    <source>
        <dbReference type="EMBL" id="GBN27044.1"/>
    </source>
</evidence>
<name>A0A4Y2MKV8_ARAVE</name>
<evidence type="ECO:0000256" key="1">
    <source>
        <dbReference type="SAM" id="MobiDB-lite"/>
    </source>
</evidence>
<feature type="compositionally biased region" description="Polar residues" evidence="1">
    <location>
        <begin position="1"/>
        <end position="18"/>
    </location>
</feature>
<sequence length="80" mass="8995">MATQKSYQTHHFTDTQPLLSEEKNTTSHADDRPPTELYTEQSCAAPSTGGSSNYKVQFLTIYRMITDLRPDSTRRPTGAD</sequence>
<evidence type="ECO:0000313" key="3">
    <source>
        <dbReference type="Proteomes" id="UP000499080"/>
    </source>
</evidence>
<organism evidence="2 3">
    <name type="scientific">Araneus ventricosus</name>
    <name type="common">Orbweaver spider</name>
    <name type="synonym">Epeira ventricosa</name>
    <dbReference type="NCBI Taxonomy" id="182803"/>
    <lineage>
        <taxon>Eukaryota</taxon>
        <taxon>Metazoa</taxon>
        <taxon>Ecdysozoa</taxon>
        <taxon>Arthropoda</taxon>
        <taxon>Chelicerata</taxon>
        <taxon>Arachnida</taxon>
        <taxon>Araneae</taxon>
        <taxon>Araneomorphae</taxon>
        <taxon>Entelegynae</taxon>
        <taxon>Araneoidea</taxon>
        <taxon>Araneidae</taxon>
        <taxon>Araneus</taxon>
    </lineage>
</organism>
<feature type="region of interest" description="Disordered" evidence="1">
    <location>
        <begin position="1"/>
        <end position="52"/>
    </location>
</feature>
<dbReference type="Proteomes" id="UP000499080">
    <property type="component" value="Unassembled WGS sequence"/>
</dbReference>
<protein>
    <submittedName>
        <fullName evidence="2">Uncharacterized protein</fullName>
    </submittedName>
</protein>
<feature type="compositionally biased region" description="Basic and acidic residues" evidence="1">
    <location>
        <begin position="20"/>
        <end position="34"/>
    </location>
</feature>
<gene>
    <name evidence="2" type="ORF">AVEN_34220_1</name>
</gene>
<reference evidence="2 3" key="1">
    <citation type="journal article" date="2019" name="Sci. Rep.">
        <title>Orb-weaving spider Araneus ventricosus genome elucidates the spidroin gene catalogue.</title>
        <authorList>
            <person name="Kono N."/>
            <person name="Nakamura H."/>
            <person name="Ohtoshi R."/>
            <person name="Moran D.A.P."/>
            <person name="Shinohara A."/>
            <person name="Yoshida Y."/>
            <person name="Fujiwara M."/>
            <person name="Mori M."/>
            <person name="Tomita M."/>
            <person name="Arakawa K."/>
        </authorList>
    </citation>
    <scope>NUCLEOTIDE SEQUENCE [LARGE SCALE GENOMIC DNA]</scope>
</reference>